<feature type="transmembrane region" description="Helical" evidence="6">
    <location>
        <begin position="151"/>
        <end position="173"/>
    </location>
</feature>
<keyword evidence="3 6" id="KW-1133">Transmembrane helix</keyword>
<evidence type="ECO:0000313" key="9">
    <source>
        <dbReference type="Proteomes" id="UP001447188"/>
    </source>
</evidence>
<dbReference type="EMBL" id="JBBBZM010000096">
    <property type="protein sequence ID" value="KAL0634383.1"/>
    <property type="molecule type" value="Genomic_DNA"/>
</dbReference>
<name>A0ABR3GEU3_9PEZI</name>
<feature type="transmembrane region" description="Helical" evidence="6">
    <location>
        <begin position="127"/>
        <end position="145"/>
    </location>
</feature>
<comment type="subcellular location">
    <subcellularLocation>
        <location evidence="1">Membrane</location>
        <topology evidence="1">Multi-pass membrane protein</topology>
    </subcellularLocation>
</comment>
<feature type="compositionally biased region" description="Polar residues" evidence="5">
    <location>
        <begin position="9"/>
        <end position="25"/>
    </location>
</feature>
<evidence type="ECO:0000256" key="4">
    <source>
        <dbReference type="ARBA" id="ARBA00023136"/>
    </source>
</evidence>
<feature type="transmembrane region" description="Helical" evidence="6">
    <location>
        <begin position="185"/>
        <end position="206"/>
    </location>
</feature>
<feature type="transmembrane region" description="Helical" evidence="6">
    <location>
        <begin position="418"/>
        <end position="438"/>
    </location>
</feature>
<feature type="transmembrane region" description="Helical" evidence="6">
    <location>
        <begin position="385"/>
        <end position="406"/>
    </location>
</feature>
<comment type="caution">
    <text evidence="8">The sequence shown here is derived from an EMBL/GenBank/DDBJ whole genome shotgun (WGS) entry which is preliminary data.</text>
</comment>
<keyword evidence="2 6" id="KW-0812">Transmembrane</keyword>
<feature type="compositionally biased region" description="Basic and acidic residues" evidence="5">
    <location>
        <begin position="29"/>
        <end position="43"/>
    </location>
</feature>
<reference evidence="8 9" key="1">
    <citation type="submission" date="2024-02" db="EMBL/GenBank/DDBJ databases">
        <title>Discinaceae phylogenomics.</title>
        <authorList>
            <person name="Dirks A.C."/>
            <person name="James T.Y."/>
        </authorList>
    </citation>
    <scope>NUCLEOTIDE SEQUENCE [LARGE SCALE GENOMIC DNA]</scope>
    <source>
        <strain evidence="8 9">ACD0624</strain>
    </source>
</reference>
<evidence type="ECO:0000313" key="8">
    <source>
        <dbReference type="EMBL" id="KAL0634383.1"/>
    </source>
</evidence>
<evidence type="ECO:0000256" key="3">
    <source>
        <dbReference type="ARBA" id="ARBA00022989"/>
    </source>
</evidence>
<protein>
    <recommendedName>
        <fullName evidence="7">Major facilitator superfamily (MFS) profile domain-containing protein</fullName>
    </recommendedName>
</protein>
<evidence type="ECO:0000256" key="1">
    <source>
        <dbReference type="ARBA" id="ARBA00004141"/>
    </source>
</evidence>
<evidence type="ECO:0000256" key="5">
    <source>
        <dbReference type="SAM" id="MobiDB-lite"/>
    </source>
</evidence>
<feature type="domain" description="Major facilitator superfamily (MFS) profile" evidence="7">
    <location>
        <begin position="61"/>
        <end position="442"/>
    </location>
</feature>
<feature type="transmembrane region" description="Helical" evidence="6">
    <location>
        <begin position="62"/>
        <end position="86"/>
    </location>
</feature>
<dbReference type="InterPro" id="IPR011701">
    <property type="entry name" value="MFS"/>
</dbReference>
<feature type="region of interest" description="Disordered" evidence="5">
    <location>
        <begin position="1"/>
        <end position="44"/>
    </location>
</feature>
<organism evidence="8 9">
    <name type="scientific">Discina gigas</name>
    <dbReference type="NCBI Taxonomy" id="1032678"/>
    <lineage>
        <taxon>Eukaryota</taxon>
        <taxon>Fungi</taxon>
        <taxon>Dikarya</taxon>
        <taxon>Ascomycota</taxon>
        <taxon>Pezizomycotina</taxon>
        <taxon>Pezizomycetes</taxon>
        <taxon>Pezizales</taxon>
        <taxon>Discinaceae</taxon>
        <taxon>Discina</taxon>
    </lineage>
</organism>
<dbReference type="InterPro" id="IPR020846">
    <property type="entry name" value="MFS_dom"/>
</dbReference>
<feature type="transmembrane region" description="Helical" evidence="6">
    <location>
        <begin position="212"/>
        <end position="234"/>
    </location>
</feature>
<keyword evidence="4 6" id="KW-0472">Membrane</keyword>
<dbReference type="PANTHER" id="PTHR23514">
    <property type="entry name" value="BYPASS OF STOP CODON PROTEIN 6"/>
    <property type="match status" value="1"/>
</dbReference>
<dbReference type="SUPFAM" id="SSF103473">
    <property type="entry name" value="MFS general substrate transporter"/>
    <property type="match status" value="1"/>
</dbReference>
<dbReference type="Proteomes" id="UP001447188">
    <property type="component" value="Unassembled WGS sequence"/>
</dbReference>
<evidence type="ECO:0000256" key="2">
    <source>
        <dbReference type="ARBA" id="ARBA00022692"/>
    </source>
</evidence>
<accession>A0ABR3GEU3</accession>
<proteinExistence type="predicted"/>
<keyword evidence="9" id="KW-1185">Reference proteome</keyword>
<feature type="transmembrane region" description="Helical" evidence="6">
    <location>
        <begin position="266"/>
        <end position="289"/>
    </location>
</feature>
<feature type="transmembrane region" description="Helical" evidence="6">
    <location>
        <begin position="356"/>
        <end position="378"/>
    </location>
</feature>
<dbReference type="InterPro" id="IPR051788">
    <property type="entry name" value="MFS_Transporter"/>
</dbReference>
<feature type="transmembrane region" description="Helical" evidence="6">
    <location>
        <begin position="92"/>
        <end position="115"/>
    </location>
</feature>
<dbReference type="Gene3D" id="1.20.1250.20">
    <property type="entry name" value="MFS general substrate transporter like domains"/>
    <property type="match status" value="2"/>
</dbReference>
<dbReference type="PROSITE" id="PS50850">
    <property type="entry name" value="MFS"/>
    <property type="match status" value="1"/>
</dbReference>
<dbReference type="InterPro" id="IPR036259">
    <property type="entry name" value="MFS_trans_sf"/>
</dbReference>
<sequence>MDLRETDTENVPSSEYVSGTGQTTLGDLENGKPKTHHEEDKTEQAVGLVPSLNNPSINRGRLLAACLLIFTNGINDAAPGALIPHMEKYYNISYAIVSLIFLSNAAGFIFAAFVSQPLYSRIGRSKTILVGITLLGIASLTTAFAPPWGVIVASYFLTGAGMALILAQCNVFCSSLANSTTLFGYVHGSYGVGGTVAPLIATAMVSKEVKWSYFYFILLGLTVFNAIFSTYIFAGSENDSPVPHVADNTAIKKAGSKNSIKNKYTLIAALFIFAYQGAEVAIGGWTVSFLIASRGGDPAEVGYVASGFWAGITIGRFVLSPICHRFGEKKSVYFFIAGSIIFQILVWTVPNIISNAVFVSLVGLLIGPIYPCTMTIVTRLIDSHLLVSSLSLVSAVGSSGGAIAPFTTGLLASRFGAWVLHPVTVGLFVAMEGIWWVLPSVRKRTE</sequence>
<evidence type="ECO:0000256" key="6">
    <source>
        <dbReference type="SAM" id="Phobius"/>
    </source>
</evidence>
<dbReference type="Pfam" id="PF07690">
    <property type="entry name" value="MFS_1"/>
    <property type="match status" value="1"/>
</dbReference>
<feature type="transmembrane region" description="Helical" evidence="6">
    <location>
        <begin position="331"/>
        <end position="350"/>
    </location>
</feature>
<gene>
    <name evidence="8" type="ORF">Q9L58_006704</name>
</gene>
<dbReference type="PANTHER" id="PTHR23514:SF6">
    <property type="entry name" value="MAJOR FACILITATOR SUPERFAMILY (MFS) PROFILE DOMAIN-CONTAINING PROTEIN"/>
    <property type="match status" value="1"/>
</dbReference>
<feature type="transmembrane region" description="Helical" evidence="6">
    <location>
        <begin position="301"/>
        <end position="319"/>
    </location>
</feature>
<evidence type="ECO:0000259" key="7">
    <source>
        <dbReference type="PROSITE" id="PS50850"/>
    </source>
</evidence>